<dbReference type="PIRSF" id="PIRSF033271">
    <property type="entry name" value="UCP033271"/>
    <property type="match status" value="1"/>
</dbReference>
<dbReference type="Gene3D" id="3.40.50.12020">
    <property type="entry name" value="Uncharacterised protein family UPF0261, NN domain"/>
    <property type="match status" value="1"/>
</dbReference>
<proteinExistence type="predicted"/>
<protein>
    <submittedName>
        <fullName evidence="3">Uncharacterized protein</fullName>
    </submittedName>
</protein>
<dbReference type="NCBIfam" id="NF002674">
    <property type="entry name" value="PRK02399.1-2"/>
    <property type="match status" value="1"/>
</dbReference>
<dbReference type="InterPro" id="IPR056778">
    <property type="entry name" value="UPF0261_C"/>
</dbReference>
<dbReference type="Proteomes" id="UP000317171">
    <property type="component" value="Chromosome"/>
</dbReference>
<evidence type="ECO:0000259" key="1">
    <source>
        <dbReference type="Pfam" id="PF06792"/>
    </source>
</evidence>
<dbReference type="PANTHER" id="PTHR31862:SF1">
    <property type="entry name" value="UPF0261 DOMAIN PROTEIN (AFU_ORTHOLOGUE AFUA_1G10120)"/>
    <property type="match status" value="1"/>
</dbReference>
<evidence type="ECO:0000259" key="2">
    <source>
        <dbReference type="Pfam" id="PF23189"/>
    </source>
</evidence>
<dbReference type="InterPro" id="IPR044122">
    <property type="entry name" value="UPF0261_N"/>
</dbReference>
<dbReference type="KEGG" id="gaz:Pan241w_37660"/>
<reference evidence="3 4" key="1">
    <citation type="submission" date="2019-02" db="EMBL/GenBank/DDBJ databases">
        <title>Deep-cultivation of Planctomycetes and their phenomic and genomic characterization uncovers novel biology.</title>
        <authorList>
            <person name="Wiegand S."/>
            <person name="Jogler M."/>
            <person name="Boedeker C."/>
            <person name="Pinto D."/>
            <person name="Vollmers J."/>
            <person name="Rivas-Marin E."/>
            <person name="Kohn T."/>
            <person name="Peeters S.H."/>
            <person name="Heuer A."/>
            <person name="Rast P."/>
            <person name="Oberbeckmann S."/>
            <person name="Bunk B."/>
            <person name="Jeske O."/>
            <person name="Meyerdierks A."/>
            <person name="Storesund J.E."/>
            <person name="Kallscheuer N."/>
            <person name="Luecker S."/>
            <person name="Lage O.M."/>
            <person name="Pohl T."/>
            <person name="Merkel B.J."/>
            <person name="Hornburger P."/>
            <person name="Mueller R.-W."/>
            <person name="Bruemmer F."/>
            <person name="Labrenz M."/>
            <person name="Spormann A.M."/>
            <person name="Op den Camp H."/>
            <person name="Overmann J."/>
            <person name="Amann R."/>
            <person name="Jetten M.S.M."/>
            <person name="Mascher T."/>
            <person name="Medema M.H."/>
            <person name="Devos D.P."/>
            <person name="Kaster A.-K."/>
            <person name="Ovreas L."/>
            <person name="Rohde M."/>
            <person name="Galperin M.Y."/>
            <person name="Jogler C."/>
        </authorList>
    </citation>
    <scope>NUCLEOTIDE SEQUENCE [LARGE SCALE GENOMIC DNA]</scope>
    <source>
        <strain evidence="3 4">Pan241w</strain>
    </source>
</reference>
<dbReference type="AlphaFoldDB" id="A0A517RIF9"/>
<feature type="domain" description="UPF0261" evidence="1">
    <location>
        <begin position="10"/>
        <end position="183"/>
    </location>
</feature>
<dbReference type="NCBIfam" id="NF002673">
    <property type="entry name" value="PRK02399.1-1"/>
    <property type="match status" value="1"/>
</dbReference>
<dbReference type="PANTHER" id="PTHR31862">
    <property type="entry name" value="UPF0261 DOMAIN PROTEIN (AFU_ORTHOLOGUE AFUA_1G10120)"/>
    <property type="match status" value="1"/>
</dbReference>
<evidence type="ECO:0000313" key="4">
    <source>
        <dbReference type="Proteomes" id="UP000317171"/>
    </source>
</evidence>
<gene>
    <name evidence="3" type="ORF">Pan241w_37660</name>
</gene>
<organism evidence="3 4">
    <name type="scientific">Gimesia alba</name>
    <dbReference type="NCBI Taxonomy" id="2527973"/>
    <lineage>
        <taxon>Bacteria</taxon>
        <taxon>Pseudomonadati</taxon>
        <taxon>Planctomycetota</taxon>
        <taxon>Planctomycetia</taxon>
        <taxon>Planctomycetales</taxon>
        <taxon>Planctomycetaceae</taxon>
        <taxon>Gimesia</taxon>
    </lineage>
</organism>
<dbReference type="OrthoDB" id="9776369at2"/>
<dbReference type="InterPro" id="IPR051353">
    <property type="entry name" value="Tobamovirus_resist_UPF0261"/>
</dbReference>
<dbReference type="Gene3D" id="3.40.50.12030">
    <property type="entry name" value="Uncharacterised protein family UPF0261, NC domain"/>
    <property type="match status" value="1"/>
</dbReference>
<accession>A0A517RIF9</accession>
<dbReference type="EMBL" id="CP036269">
    <property type="protein sequence ID" value="QDT43664.1"/>
    <property type="molecule type" value="Genomic_DNA"/>
</dbReference>
<dbReference type="CDD" id="cd15488">
    <property type="entry name" value="Tm-1-like"/>
    <property type="match status" value="1"/>
</dbReference>
<feature type="domain" description="UPF0261" evidence="2">
    <location>
        <begin position="190"/>
        <end position="407"/>
    </location>
</feature>
<dbReference type="Pfam" id="PF06792">
    <property type="entry name" value="UPF0261"/>
    <property type="match status" value="1"/>
</dbReference>
<evidence type="ECO:0000313" key="3">
    <source>
        <dbReference type="EMBL" id="QDT43664.1"/>
    </source>
</evidence>
<dbReference type="Pfam" id="PF23189">
    <property type="entry name" value="UPF0261_C"/>
    <property type="match status" value="1"/>
</dbReference>
<sequence>MPQGGNRMRKTIYALATMDTKGDELCFVADCIRQTGLDVVLIDLSTRGSSDRADISAQTVAASHPEGPESVLEQTDRGQAVTAMAEALREWLPSEVSSKNVAGVIAIGGSGGTAIVAPAFQTLPVGFPKLIVSTVASGNTQPYVGSSDITLMYSVVDVAGLNSVSRRVLSNAAHAIAGMVANSHDFPEDRPALGMTMFGVTTPCVDMVREALEAKGFDPLVFHATGTGGQAMEKLVADGLIRGVLDITTTEAADEVVGGIMPGGPRRFDVILERGIPYIMSLGALDMVNFGARETVPNKFADRRFLVHNPQVTLMRTTVDENRQMAQWIAAKVNRSTAPIEILIPERGVSMLDAEGEAFYDPIADQCLFDTLEQEVQQTDERRITRLPYHINDAAFAEALVEAFERVCGDRFQ</sequence>
<keyword evidence="4" id="KW-1185">Reference proteome</keyword>
<dbReference type="InterPro" id="IPR008322">
    <property type="entry name" value="UPF0261"/>
</dbReference>
<name>A0A517RIF9_9PLAN</name>